<dbReference type="CDD" id="cd00671">
    <property type="entry name" value="ArgRS_core"/>
    <property type="match status" value="1"/>
</dbReference>
<dbReference type="InterPro" id="IPR036695">
    <property type="entry name" value="Arg-tRNA-synth_N_sf"/>
</dbReference>
<name>A0A916SV84_9SPHN</name>
<dbReference type="Proteomes" id="UP000623067">
    <property type="component" value="Unassembled WGS sequence"/>
</dbReference>
<evidence type="ECO:0000256" key="8">
    <source>
        <dbReference type="ARBA" id="ARBA00049339"/>
    </source>
</evidence>
<evidence type="ECO:0000256" key="5">
    <source>
        <dbReference type="ARBA" id="ARBA00022840"/>
    </source>
</evidence>
<dbReference type="Gene3D" id="3.40.50.620">
    <property type="entry name" value="HUPs"/>
    <property type="match status" value="1"/>
</dbReference>
<dbReference type="InterPro" id="IPR035684">
    <property type="entry name" value="ArgRS_core"/>
</dbReference>
<dbReference type="HAMAP" id="MF_00123">
    <property type="entry name" value="Arg_tRNA_synth"/>
    <property type="match status" value="1"/>
</dbReference>
<evidence type="ECO:0000256" key="10">
    <source>
        <dbReference type="RuleBase" id="RU363038"/>
    </source>
</evidence>
<dbReference type="GO" id="GO:0004814">
    <property type="term" value="F:arginine-tRNA ligase activity"/>
    <property type="evidence" value="ECO:0007669"/>
    <property type="project" value="UniProtKB-UniRule"/>
</dbReference>
<dbReference type="InterPro" id="IPR005148">
    <property type="entry name" value="Arg-tRNA-synth_N"/>
</dbReference>
<keyword evidence="7 9" id="KW-0030">Aminoacyl-tRNA synthetase</keyword>
<comment type="caution">
    <text evidence="13">The sequence shown here is derived from an EMBL/GenBank/DDBJ whole genome shotgun (WGS) entry which is preliminary data.</text>
</comment>
<dbReference type="PANTHER" id="PTHR11956:SF5">
    <property type="entry name" value="ARGININE--TRNA LIGASE, CYTOPLASMIC"/>
    <property type="match status" value="1"/>
</dbReference>
<keyword evidence="2 9" id="KW-0963">Cytoplasm</keyword>
<keyword evidence="4 9" id="KW-0547">Nucleotide-binding</keyword>
<gene>
    <name evidence="9 13" type="primary">argS</name>
    <name evidence="13" type="ORF">GCM10011380_04590</name>
</gene>
<dbReference type="EC" id="6.1.1.19" evidence="9"/>
<dbReference type="GO" id="GO:0006420">
    <property type="term" value="P:arginyl-tRNA aminoacylation"/>
    <property type="evidence" value="ECO:0007669"/>
    <property type="project" value="UniProtKB-UniRule"/>
</dbReference>
<comment type="subunit">
    <text evidence="9">Monomer.</text>
</comment>
<dbReference type="InterPro" id="IPR009080">
    <property type="entry name" value="tRNAsynth_Ia_anticodon-bd"/>
</dbReference>
<dbReference type="Gene3D" id="1.10.730.10">
    <property type="entry name" value="Isoleucyl-tRNA Synthetase, Domain 1"/>
    <property type="match status" value="1"/>
</dbReference>
<dbReference type="PROSITE" id="PS00178">
    <property type="entry name" value="AA_TRNA_LIGASE_I"/>
    <property type="match status" value="1"/>
</dbReference>
<dbReference type="NCBIfam" id="TIGR00456">
    <property type="entry name" value="argS"/>
    <property type="match status" value="1"/>
</dbReference>
<accession>A0A916SV84</accession>
<dbReference type="PANTHER" id="PTHR11956">
    <property type="entry name" value="ARGINYL-TRNA SYNTHETASE"/>
    <property type="match status" value="1"/>
</dbReference>
<dbReference type="EMBL" id="BMIH01000001">
    <property type="protein sequence ID" value="GGB18098.1"/>
    <property type="molecule type" value="Genomic_DNA"/>
</dbReference>
<protein>
    <recommendedName>
        <fullName evidence="9">Arginine--tRNA ligase</fullName>
        <ecNumber evidence="9">6.1.1.19</ecNumber>
    </recommendedName>
    <alternativeName>
        <fullName evidence="9">Arginyl-tRNA synthetase</fullName>
        <shortName evidence="9">ArgRS</shortName>
    </alternativeName>
</protein>
<evidence type="ECO:0000256" key="4">
    <source>
        <dbReference type="ARBA" id="ARBA00022741"/>
    </source>
</evidence>
<evidence type="ECO:0000256" key="1">
    <source>
        <dbReference type="ARBA" id="ARBA00005594"/>
    </source>
</evidence>
<keyword evidence="14" id="KW-1185">Reference proteome</keyword>
<dbReference type="Gene3D" id="3.30.1360.70">
    <property type="entry name" value="Arginyl tRNA synthetase N-terminal domain"/>
    <property type="match status" value="1"/>
</dbReference>
<sequence>MTLYTRFAAHIDAALDALVARGALPDGLDRRNVTVEPPRDASHGDLATNAAMVLAKPAGVKPRELAEALAGELGALDEVARVDVAGPGFINMMLTDDAWRAELAAVHAAGDDYGRSRTGEGITVNIEYVSANPTGPMHMGHCRGAVVGDALGNLLAFAGHRVIREYYVNDAGGQVDVLARSVHLRYREALGESVAIPEGLYPGDYLVPVGEALAAEFGDRYRDAPEGEWLALFRTRAVAAMMALIRDDLALLGIHHDVFASEAELQAAGKPEAAEAELRSRDLVYDGVLDAPKGETPEDWEPVELPLFRSTAYGDDQDRPIKKSNGSWTYFGADMAYHYQKAQTADQLIDIWGADHAGTVKRIVAAVAALTGGKTRFDVKLVQMVRLLRGGEPVKMSKRAGNFVTLADVVREVGKDVVRFTMLTRRADAQMDFDFAKVVEASKDNPVFYVNYANARIASLHRRADEAGIAAGEADLARLDAEELALVKLAAQFPRTIETAAATREPHRIAFYLYDLAAAFHALWNVGNDRPDRRFLVVEDADATRARLFLADGIGQIIRNGLRVMGVEAVSEMH</sequence>
<evidence type="ECO:0000256" key="2">
    <source>
        <dbReference type="ARBA" id="ARBA00022490"/>
    </source>
</evidence>
<dbReference type="Pfam" id="PF03485">
    <property type="entry name" value="Arg_tRNA_synt_N"/>
    <property type="match status" value="1"/>
</dbReference>
<keyword evidence="3 9" id="KW-0436">Ligase</keyword>
<comment type="catalytic activity">
    <reaction evidence="8 9">
        <text>tRNA(Arg) + L-arginine + ATP = L-arginyl-tRNA(Arg) + AMP + diphosphate</text>
        <dbReference type="Rhea" id="RHEA:20301"/>
        <dbReference type="Rhea" id="RHEA-COMP:9658"/>
        <dbReference type="Rhea" id="RHEA-COMP:9673"/>
        <dbReference type="ChEBI" id="CHEBI:30616"/>
        <dbReference type="ChEBI" id="CHEBI:32682"/>
        <dbReference type="ChEBI" id="CHEBI:33019"/>
        <dbReference type="ChEBI" id="CHEBI:78442"/>
        <dbReference type="ChEBI" id="CHEBI:78513"/>
        <dbReference type="ChEBI" id="CHEBI:456215"/>
        <dbReference type="EC" id="6.1.1.19"/>
    </reaction>
</comment>
<reference evidence="13" key="2">
    <citation type="submission" date="2020-09" db="EMBL/GenBank/DDBJ databases">
        <authorList>
            <person name="Sun Q."/>
            <person name="Zhou Y."/>
        </authorList>
    </citation>
    <scope>NUCLEOTIDE SEQUENCE</scope>
    <source>
        <strain evidence="13">CGMCC 1.15330</strain>
    </source>
</reference>
<keyword evidence="6 9" id="KW-0648">Protein biosynthesis</keyword>
<evidence type="ECO:0000313" key="13">
    <source>
        <dbReference type="EMBL" id="GGB18098.1"/>
    </source>
</evidence>
<evidence type="ECO:0000259" key="11">
    <source>
        <dbReference type="SMART" id="SM00836"/>
    </source>
</evidence>
<dbReference type="InterPro" id="IPR008909">
    <property type="entry name" value="DALR_anticod-bd"/>
</dbReference>
<dbReference type="RefSeq" id="WP_188657042.1">
    <property type="nucleotide sequence ID" value="NZ_BMIH01000001.1"/>
</dbReference>
<dbReference type="SUPFAM" id="SSF52374">
    <property type="entry name" value="Nucleotidylyl transferase"/>
    <property type="match status" value="1"/>
</dbReference>
<evidence type="ECO:0000256" key="9">
    <source>
        <dbReference type="HAMAP-Rule" id="MF_00123"/>
    </source>
</evidence>
<dbReference type="SMART" id="SM00836">
    <property type="entry name" value="DALR_1"/>
    <property type="match status" value="1"/>
</dbReference>
<organism evidence="13 14">
    <name type="scientific">Sphingomonas metalli</name>
    <dbReference type="NCBI Taxonomy" id="1779358"/>
    <lineage>
        <taxon>Bacteria</taxon>
        <taxon>Pseudomonadati</taxon>
        <taxon>Pseudomonadota</taxon>
        <taxon>Alphaproteobacteria</taxon>
        <taxon>Sphingomonadales</taxon>
        <taxon>Sphingomonadaceae</taxon>
        <taxon>Sphingomonas</taxon>
    </lineage>
</organism>
<comment type="similarity">
    <text evidence="1 9 10">Belongs to the class-I aminoacyl-tRNA synthetase family.</text>
</comment>
<dbReference type="SUPFAM" id="SSF47323">
    <property type="entry name" value="Anticodon-binding domain of a subclass of class I aminoacyl-tRNA synthetases"/>
    <property type="match status" value="1"/>
</dbReference>
<dbReference type="AlphaFoldDB" id="A0A916SV84"/>
<feature type="domain" description="DALR anticodon binding" evidence="11">
    <location>
        <begin position="450"/>
        <end position="573"/>
    </location>
</feature>
<feature type="short sequence motif" description="'HIGH' region" evidence="9">
    <location>
        <begin position="131"/>
        <end position="141"/>
    </location>
</feature>
<dbReference type="GO" id="GO:0005737">
    <property type="term" value="C:cytoplasm"/>
    <property type="evidence" value="ECO:0007669"/>
    <property type="project" value="UniProtKB-SubCell"/>
</dbReference>
<keyword evidence="5 9" id="KW-0067">ATP-binding</keyword>
<comment type="subcellular location">
    <subcellularLocation>
        <location evidence="9">Cytoplasm</location>
    </subcellularLocation>
</comment>
<feature type="domain" description="Arginyl tRNA synthetase N-terminal" evidence="12">
    <location>
        <begin position="5"/>
        <end position="94"/>
    </location>
</feature>
<dbReference type="SUPFAM" id="SSF55190">
    <property type="entry name" value="Arginyl-tRNA synthetase (ArgRS), N-terminal 'additional' domain"/>
    <property type="match status" value="1"/>
</dbReference>
<dbReference type="Pfam" id="PF00750">
    <property type="entry name" value="tRNA-synt_1d"/>
    <property type="match status" value="1"/>
</dbReference>
<evidence type="ECO:0000313" key="14">
    <source>
        <dbReference type="Proteomes" id="UP000623067"/>
    </source>
</evidence>
<dbReference type="PRINTS" id="PR01038">
    <property type="entry name" value="TRNASYNTHARG"/>
</dbReference>
<evidence type="ECO:0000256" key="7">
    <source>
        <dbReference type="ARBA" id="ARBA00023146"/>
    </source>
</evidence>
<dbReference type="GO" id="GO:0005524">
    <property type="term" value="F:ATP binding"/>
    <property type="evidence" value="ECO:0007669"/>
    <property type="project" value="UniProtKB-UniRule"/>
</dbReference>
<evidence type="ECO:0000259" key="12">
    <source>
        <dbReference type="SMART" id="SM01016"/>
    </source>
</evidence>
<dbReference type="InterPro" id="IPR001278">
    <property type="entry name" value="Arg-tRNA-ligase"/>
</dbReference>
<proteinExistence type="inferred from homology"/>
<dbReference type="Pfam" id="PF05746">
    <property type="entry name" value="DALR_1"/>
    <property type="match status" value="1"/>
</dbReference>
<evidence type="ECO:0000256" key="6">
    <source>
        <dbReference type="ARBA" id="ARBA00022917"/>
    </source>
</evidence>
<dbReference type="SMART" id="SM01016">
    <property type="entry name" value="Arg_tRNA_synt_N"/>
    <property type="match status" value="1"/>
</dbReference>
<evidence type="ECO:0000256" key="3">
    <source>
        <dbReference type="ARBA" id="ARBA00022598"/>
    </source>
</evidence>
<dbReference type="InterPro" id="IPR001412">
    <property type="entry name" value="aa-tRNA-synth_I_CS"/>
</dbReference>
<dbReference type="InterPro" id="IPR014729">
    <property type="entry name" value="Rossmann-like_a/b/a_fold"/>
</dbReference>
<reference evidence="13" key="1">
    <citation type="journal article" date="2014" name="Int. J. Syst. Evol. Microbiol.">
        <title>Complete genome sequence of Corynebacterium casei LMG S-19264T (=DSM 44701T), isolated from a smear-ripened cheese.</title>
        <authorList>
            <consortium name="US DOE Joint Genome Institute (JGI-PGF)"/>
            <person name="Walter F."/>
            <person name="Albersmeier A."/>
            <person name="Kalinowski J."/>
            <person name="Ruckert C."/>
        </authorList>
    </citation>
    <scope>NUCLEOTIDE SEQUENCE</scope>
    <source>
        <strain evidence="13">CGMCC 1.15330</strain>
    </source>
</reference>